<feature type="transmembrane region" description="Helical" evidence="1">
    <location>
        <begin position="36"/>
        <end position="59"/>
    </location>
</feature>
<evidence type="ECO:0000256" key="1">
    <source>
        <dbReference type="SAM" id="Phobius"/>
    </source>
</evidence>
<keyword evidence="1" id="KW-0812">Transmembrane</keyword>
<organism evidence="2 3">
    <name type="scientific">Sphingomonas floccifaciens</name>
    <dbReference type="NCBI Taxonomy" id="1844115"/>
    <lineage>
        <taxon>Bacteria</taxon>
        <taxon>Pseudomonadati</taxon>
        <taxon>Pseudomonadota</taxon>
        <taxon>Alphaproteobacteria</taxon>
        <taxon>Sphingomonadales</taxon>
        <taxon>Sphingomonadaceae</taxon>
        <taxon>Sphingomonas</taxon>
    </lineage>
</organism>
<proteinExistence type="predicted"/>
<keyword evidence="1" id="KW-1133">Transmembrane helix</keyword>
<dbReference type="Proteomes" id="UP001597283">
    <property type="component" value="Unassembled WGS sequence"/>
</dbReference>
<evidence type="ECO:0008006" key="4">
    <source>
        <dbReference type="Google" id="ProtNLM"/>
    </source>
</evidence>
<comment type="caution">
    <text evidence="2">The sequence shown here is derived from an EMBL/GenBank/DDBJ whole genome shotgun (WGS) entry which is preliminary data.</text>
</comment>
<accession>A0ABW4NFE5</accession>
<dbReference type="RefSeq" id="WP_380941118.1">
    <property type="nucleotide sequence ID" value="NZ_JBHUFC010000006.1"/>
</dbReference>
<name>A0ABW4NFE5_9SPHN</name>
<sequence>MQFLKTLLIVFTVGLAVAFAFNNWTNVDIRLWGGLIVGINIPLLMLLCFLLGLVPTWLWQRAIRWRLAQRLTASERTVADLRLAVATPAPVAAPVAIVPAADGDPLPPIPAEERRL</sequence>
<evidence type="ECO:0000313" key="3">
    <source>
        <dbReference type="Proteomes" id="UP001597283"/>
    </source>
</evidence>
<reference evidence="3" key="1">
    <citation type="journal article" date="2019" name="Int. J. Syst. Evol. Microbiol.">
        <title>The Global Catalogue of Microorganisms (GCM) 10K type strain sequencing project: providing services to taxonomists for standard genome sequencing and annotation.</title>
        <authorList>
            <consortium name="The Broad Institute Genomics Platform"/>
            <consortium name="The Broad Institute Genome Sequencing Center for Infectious Disease"/>
            <person name="Wu L."/>
            <person name="Ma J."/>
        </authorList>
    </citation>
    <scope>NUCLEOTIDE SEQUENCE [LARGE SCALE GENOMIC DNA]</scope>
    <source>
        <strain evidence="3">Q85</strain>
    </source>
</reference>
<evidence type="ECO:0000313" key="2">
    <source>
        <dbReference type="EMBL" id="MFD1788737.1"/>
    </source>
</evidence>
<keyword evidence="3" id="KW-1185">Reference proteome</keyword>
<gene>
    <name evidence="2" type="ORF">ACFSC3_14300</name>
</gene>
<protein>
    <recommendedName>
        <fullName evidence="4">Lipopolysaccharide assembly protein A domain-containing protein</fullName>
    </recommendedName>
</protein>
<keyword evidence="1" id="KW-0472">Membrane</keyword>
<dbReference type="EMBL" id="JBHUFC010000006">
    <property type="protein sequence ID" value="MFD1788737.1"/>
    <property type="molecule type" value="Genomic_DNA"/>
</dbReference>